<reference evidence="2 3" key="1">
    <citation type="journal article" date="2016" name="Nat. Commun.">
        <title>Thousands of microbial genomes shed light on interconnected biogeochemical processes in an aquifer system.</title>
        <authorList>
            <person name="Anantharaman K."/>
            <person name="Brown C.T."/>
            <person name="Hug L.A."/>
            <person name="Sharon I."/>
            <person name="Castelle C.J."/>
            <person name="Probst A.J."/>
            <person name="Thomas B.C."/>
            <person name="Singh A."/>
            <person name="Wilkins M.J."/>
            <person name="Karaoz U."/>
            <person name="Brodie E.L."/>
            <person name="Williams K.H."/>
            <person name="Hubbard S.S."/>
            <person name="Banfield J.F."/>
        </authorList>
    </citation>
    <scope>NUCLEOTIDE SEQUENCE [LARGE SCALE GENOMIC DNA]</scope>
</reference>
<keyword evidence="1" id="KW-1133">Transmembrane helix</keyword>
<protein>
    <submittedName>
        <fullName evidence="2">Uncharacterized protein</fullName>
    </submittedName>
</protein>
<gene>
    <name evidence="2" type="ORF">A3H64_01525</name>
</gene>
<proteinExistence type="predicted"/>
<organism evidence="2 3">
    <name type="scientific">Candidatus Ryanbacteria bacterium RIFCSPLOWO2_02_FULL_45_11c</name>
    <dbReference type="NCBI Taxonomy" id="1802128"/>
    <lineage>
        <taxon>Bacteria</taxon>
        <taxon>Candidatus Ryaniibacteriota</taxon>
    </lineage>
</organism>
<accession>A0A1G2GZS9</accession>
<dbReference type="Proteomes" id="UP000178186">
    <property type="component" value="Unassembled WGS sequence"/>
</dbReference>
<dbReference type="AlphaFoldDB" id="A0A1G2GZS9"/>
<comment type="caution">
    <text evidence="2">The sequence shown here is derived from an EMBL/GenBank/DDBJ whole genome shotgun (WGS) entry which is preliminary data.</text>
</comment>
<keyword evidence="1" id="KW-0472">Membrane</keyword>
<dbReference type="EMBL" id="MHNY01000023">
    <property type="protein sequence ID" value="OGZ55724.1"/>
    <property type="molecule type" value="Genomic_DNA"/>
</dbReference>
<feature type="transmembrane region" description="Helical" evidence="1">
    <location>
        <begin position="28"/>
        <end position="49"/>
    </location>
</feature>
<sequence length="129" mass="14923">MFVFSGIVAISFISALFSYFVFDSQYLLASATIGVSALLLDWISLSILLNEGKFMHAAVHINYVKWETYSLDHYPYTIPRAQQILLEKVAQLGDVFVQRLYADPFAYVVRGHEREYVCCWDNDFDQFET</sequence>
<name>A0A1G2GZS9_9BACT</name>
<keyword evidence="1" id="KW-0812">Transmembrane</keyword>
<evidence type="ECO:0000313" key="2">
    <source>
        <dbReference type="EMBL" id="OGZ55724.1"/>
    </source>
</evidence>
<evidence type="ECO:0000256" key="1">
    <source>
        <dbReference type="SAM" id="Phobius"/>
    </source>
</evidence>
<evidence type="ECO:0000313" key="3">
    <source>
        <dbReference type="Proteomes" id="UP000178186"/>
    </source>
</evidence>